<gene>
    <name evidence="4" type="ordered locus">Halhy_4270</name>
</gene>
<protein>
    <submittedName>
        <fullName evidence="4">Oxidoreductase domain protein</fullName>
    </submittedName>
</protein>
<dbReference type="AlphaFoldDB" id="F4L738"/>
<dbReference type="PANTHER" id="PTHR43377:SF1">
    <property type="entry name" value="BILIVERDIN REDUCTASE A"/>
    <property type="match status" value="1"/>
</dbReference>
<evidence type="ECO:0000259" key="3">
    <source>
        <dbReference type="Pfam" id="PF22725"/>
    </source>
</evidence>
<dbReference type="InterPro" id="IPR055170">
    <property type="entry name" value="GFO_IDH_MocA-like_dom"/>
</dbReference>
<dbReference type="InterPro" id="IPR036291">
    <property type="entry name" value="NAD(P)-bd_dom_sf"/>
</dbReference>
<dbReference type="SUPFAM" id="SSF55347">
    <property type="entry name" value="Glyceraldehyde-3-phosphate dehydrogenase-like, C-terminal domain"/>
    <property type="match status" value="1"/>
</dbReference>
<keyword evidence="1" id="KW-0732">Signal</keyword>
<organism evidence="4 5">
    <name type="scientific">Haliscomenobacter hydrossis (strain ATCC 27775 / DSM 1100 / LMG 10767 / O)</name>
    <dbReference type="NCBI Taxonomy" id="760192"/>
    <lineage>
        <taxon>Bacteria</taxon>
        <taxon>Pseudomonadati</taxon>
        <taxon>Bacteroidota</taxon>
        <taxon>Saprospiria</taxon>
        <taxon>Saprospirales</taxon>
        <taxon>Haliscomenobacteraceae</taxon>
        <taxon>Haliscomenobacter</taxon>
    </lineage>
</organism>
<dbReference type="STRING" id="760192.Halhy_4270"/>
<sequence length="374" mass="41724">MKTMQLVLALLFSQMTIAVHAQTPKPLRVGVIGLVHDHVNWILNRAKANDIEIVGIVEPNRALVQRYAKKPGFDVNLVYSTIEEMVEKTKPEAVTAFNSIYDHLSTVEYCAPRGIHVMVEKPLAANWKHAQRMIELAQKYQIQLLTNFETTWYGSNAKAYELIHQDNRIGPIRKMVFHHGHPGPIEIGCSAEFLAFLTDPVLNGGGALTDFGCYGANLATWLLKGETPKSVFCSLRHIKPNLYPKVDDEATIVLEYANTQVIIQASWNWPYGRKDLEIYGQNGIIECLNGKDMLVGPKLEDRGKPLVAEALPPGLNDPFAYLEGVIRGRIKIQSFDLSALDNNRIVVQILEAAKHSAATGKVVEWGKFFGKKGN</sequence>
<accession>F4L738</accession>
<keyword evidence="5" id="KW-1185">Reference proteome</keyword>
<feature type="chain" id="PRO_5003310751" evidence="1">
    <location>
        <begin position="22"/>
        <end position="374"/>
    </location>
</feature>
<reference evidence="4 5" key="1">
    <citation type="journal article" date="2011" name="Stand. Genomic Sci.">
        <title>Complete genome sequence of Haliscomenobacter hydrossis type strain (O).</title>
        <authorList>
            <consortium name="US DOE Joint Genome Institute (JGI-PGF)"/>
            <person name="Daligault H."/>
            <person name="Lapidus A."/>
            <person name="Zeytun A."/>
            <person name="Nolan M."/>
            <person name="Lucas S."/>
            <person name="Del Rio T.G."/>
            <person name="Tice H."/>
            <person name="Cheng J.F."/>
            <person name="Tapia R."/>
            <person name="Han C."/>
            <person name="Goodwin L."/>
            <person name="Pitluck S."/>
            <person name="Liolios K."/>
            <person name="Pagani I."/>
            <person name="Ivanova N."/>
            <person name="Huntemann M."/>
            <person name="Mavromatis K."/>
            <person name="Mikhailova N."/>
            <person name="Pati A."/>
            <person name="Chen A."/>
            <person name="Palaniappan K."/>
            <person name="Land M."/>
            <person name="Hauser L."/>
            <person name="Brambilla E.M."/>
            <person name="Rohde M."/>
            <person name="Verbarg S."/>
            <person name="Goker M."/>
            <person name="Bristow J."/>
            <person name="Eisen J.A."/>
            <person name="Markowitz V."/>
            <person name="Hugenholtz P."/>
            <person name="Kyrpides N.C."/>
            <person name="Klenk H.P."/>
            <person name="Woyke T."/>
        </authorList>
    </citation>
    <scope>NUCLEOTIDE SEQUENCE [LARGE SCALE GENOMIC DNA]</scope>
    <source>
        <strain evidence="5">ATCC 27775 / DSM 1100 / LMG 10767 / O</strain>
    </source>
</reference>
<dbReference type="InterPro" id="IPR000683">
    <property type="entry name" value="Gfo/Idh/MocA-like_OxRdtase_N"/>
</dbReference>
<dbReference type="GO" id="GO:0000166">
    <property type="term" value="F:nucleotide binding"/>
    <property type="evidence" value="ECO:0007669"/>
    <property type="project" value="InterPro"/>
</dbReference>
<evidence type="ECO:0000256" key="1">
    <source>
        <dbReference type="SAM" id="SignalP"/>
    </source>
</evidence>
<dbReference type="Pfam" id="PF01408">
    <property type="entry name" value="GFO_IDH_MocA"/>
    <property type="match status" value="1"/>
</dbReference>
<name>F4L738_HALH1</name>
<dbReference type="Pfam" id="PF22725">
    <property type="entry name" value="GFO_IDH_MocA_C3"/>
    <property type="match status" value="1"/>
</dbReference>
<reference key="2">
    <citation type="submission" date="2011-04" db="EMBL/GenBank/DDBJ databases">
        <title>Complete sequence of chromosome of Haliscomenobacter hydrossis DSM 1100.</title>
        <authorList>
            <consortium name="US DOE Joint Genome Institute (JGI-PGF)"/>
            <person name="Lucas S."/>
            <person name="Han J."/>
            <person name="Lapidus A."/>
            <person name="Bruce D."/>
            <person name="Goodwin L."/>
            <person name="Pitluck S."/>
            <person name="Peters L."/>
            <person name="Kyrpides N."/>
            <person name="Mavromatis K."/>
            <person name="Ivanova N."/>
            <person name="Ovchinnikova G."/>
            <person name="Pagani I."/>
            <person name="Daligault H."/>
            <person name="Detter J.C."/>
            <person name="Han C."/>
            <person name="Land M."/>
            <person name="Hauser L."/>
            <person name="Markowitz V."/>
            <person name="Cheng J.-F."/>
            <person name="Hugenholtz P."/>
            <person name="Woyke T."/>
            <person name="Wu D."/>
            <person name="Verbarg S."/>
            <person name="Frueling A."/>
            <person name="Brambilla E."/>
            <person name="Klenk H.-P."/>
            <person name="Eisen J.A."/>
        </authorList>
    </citation>
    <scope>NUCLEOTIDE SEQUENCE</scope>
    <source>
        <strain>DSM 1100</strain>
    </source>
</reference>
<feature type="domain" description="Gfo/Idh/MocA-like oxidoreductase N-terminal" evidence="2">
    <location>
        <begin position="27"/>
        <end position="147"/>
    </location>
</feature>
<proteinExistence type="predicted"/>
<dbReference type="eggNOG" id="COG0673">
    <property type="taxonomic scope" value="Bacteria"/>
</dbReference>
<feature type="domain" description="GFO/IDH/MocA-like oxidoreductase" evidence="3">
    <location>
        <begin position="165"/>
        <end position="286"/>
    </location>
</feature>
<dbReference type="Proteomes" id="UP000008461">
    <property type="component" value="Chromosome"/>
</dbReference>
<evidence type="ECO:0000313" key="5">
    <source>
        <dbReference type="Proteomes" id="UP000008461"/>
    </source>
</evidence>
<dbReference type="Gene3D" id="3.30.360.10">
    <property type="entry name" value="Dihydrodipicolinate Reductase, domain 2"/>
    <property type="match status" value="1"/>
</dbReference>
<dbReference type="PANTHER" id="PTHR43377">
    <property type="entry name" value="BILIVERDIN REDUCTASE A"/>
    <property type="match status" value="1"/>
</dbReference>
<evidence type="ECO:0000313" key="4">
    <source>
        <dbReference type="EMBL" id="AEE52114.1"/>
    </source>
</evidence>
<evidence type="ECO:0000259" key="2">
    <source>
        <dbReference type="Pfam" id="PF01408"/>
    </source>
</evidence>
<dbReference type="Gene3D" id="3.40.50.720">
    <property type="entry name" value="NAD(P)-binding Rossmann-like Domain"/>
    <property type="match status" value="1"/>
</dbReference>
<feature type="signal peptide" evidence="1">
    <location>
        <begin position="1"/>
        <end position="21"/>
    </location>
</feature>
<dbReference type="HOGENOM" id="CLU_023194_1_3_10"/>
<dbReference type="EMBL" id="CP002691">
    <property type="protein sequence ID" value="AEE52114.1"/>
    <property type="molecule type" value="Genomic_DNA"/>
</dbReference>
<dbReference type="InterPro" id="IPR051450">
    <property type="entry name" value="Gfo/Idh/MocA_Oxidoreductases"/>
</dbReference>
<dbReference type="RefSeq" id="WP_013766652.1">
    <property type="nucleotide sequence ID" value="NC_015510.1"/>
</dbReference>
<dbReference type="KEGG" id="hhy:Halhy_4270"/>
<dbReference type="SUPFAM" id="SSF51735">
    <property type="entry name" value="NAD(P)-binding Rossmann-fold domains"/>
    <property type="match status" value="1"/>
</dbReference>